<reference evidence="1" key="1">
    <citation type="submission" date="2016-01" db="EMBL/GenBank/DDBJ databases">
        <authorList>
            <person name="Peeters C."/>
        </authorList>
    </citation>
    <scope>NUCLEOTIDE SEQUENCE [LARGE SCALE GENOMIC DNA]</scope>
    <source>
        <strain evidence="1">LMG 22940</strain>
    </source>
</reference>
<evidence type="ECO:0000313" key="2">
    <source>
        <dbReference type="Proteomes" id="UP000054770"/>
    </source>
</evidence>
<dbReference type="Proteomes" id="UP000054770">
    <property type="component" value="Unassembled WGS sequence"/>
</dbReference>
<proteinExistence type="predicted"/>
<organism evidence="1 2">
    <name type="scientific">Caballeronia choica</name>
    <dbReference type="NCBI Taxonomy" id="326476"/>
    <lineage>
        <taxon>Bacteria</taxon>
        <taxon>Pseudomonadati</taxon>
        <taxon>Pseudomonadota</taxon>
        <taxon>Betaproteobacteria</taxon>
        <taxon>Burkholderiales</taxon>
        <taxon>Burkholderiaceae</taxon>
        <taxon>Caballeronia</taxon>
    </lineage>
</organism>
<comment type="caution">
    <text evidence="1">The sequence shown here is derived from an EMBL/GenBank/DDBJ whole genome shotgun (WGS) entry which is preliminary data.</text>
</comment>
<sequence>MREHDLAFQIGDAAQCAQILRLGLLEVQFVGLTTLEELLRNVEAALLQLGVLARDTQARLGRAQREISIGDLRMQQDQRGIAVGLRGKERGVGRLDRAAETPPEIELPSDAQTRTVLQVSARPGIESIRALLRRGKQVGVGLLYLRIASREGDAELRAGLQHAQASDLHIAVVGIGLRDQALEVLVSEYPPPLPDVGL</sequence>
<keyword evidence="2" id="KW-1185">Reference proteome</keyword>
<protein>
    <submittedName>
        <fullName evidence="1">Uncharacterized protein</fullName>
    </submittedName>
</protein>
<dbReference type="AlphaFoldDB" id="A0A158L629"/>
<accession>A0A158L629</accession>
<evidence type="ECO:0000313" key="1">
    <source>
        <dbReference type="EMBL" id="SAL88768.1"/>
    </source>
</evidence>
<gene>
    <name evidence="1" type="ORF">AWB68_08888</name>
</gene>
<dbReference type="EMBL" id="FCON02000498">
    <property type="protein sequence ID" value="SAL88768.1"/>
    <property type="molecule type" value="Genomic_DNA"/>
</dbReference>
<name>A0A158L629_9BURK</name>